<dbReference type="Proteomes" id="UP000322139">
    <property type="component" value="Unassembled WGS sequence"/>
</dbReference>
<feature type="compositionally biased region" description="Basic and acidic residues" evidence="1">
    <location>
        <begin position="75"/>
        <end position="97"/>
    </location>
</feature>
<comment type="caution">
    <text evidence="4">The sequence shown here is derived from an EMBL/GenBank/DDBJ whole genome shotgun (WGS) entry which is preliminary data.</text>
</comment>
<reference evidence="4 5" key="1">
    <citation type="submission" date="2019-08" db="EMBL/GenBank/DDBJ databases">
        <title>Bacillus genomes from the desert of Cuatro Cienegas, Coahuila.</title>
        <authorList>
            <person name="Olmedo-Alvarez G."/>
        </authorList>
    </citation>
    <scope>NUCLEOTIDE SEQUENCE [LARGE SCALE GENOMIC DNA]</scope>
    <source>
        <strain evidence="4 5">CH446_14T</strain>
    </source>
</reference>
<evidence type="ECO:0000256" key="1">
    <source>
        <dbReference type="SAM" id="MobiDB-lite"/>
    </source>
</evidence>
<evidence type="ECO:0000313" key="4">
    <source>
        <dbReference type="EMBL" id="TYS46013.1"/>
    </source>
</evidence>
<proteinExistence type="predicted"/>
<dbReference type="EMBL" id="VTER01000009">
    <property type="protein sequence ID" value="TYS46013.1"/>
    <property type="molecule type" value="Genomic_DNA"/>
</dbReference>
<dbReference type="InterPro" id="IPR021309">
    <property type="entry name" value="YgaP-like_TM"/>
</dbReference>
<name>A0A5D4R3U2_9BACI</name>
<dbReference type="RefSeq" id="WP_148976102.1">
    <property type="nucleotide sequence ID" value="NZ_VTER01000009.1"/>
</dbReference>
<feature type="transmembrane region" description="Helical" evidence="2">
    <location>
        <begin position="7"/>
        <end position="27"/>
    </location>
</feature>
<keyword evidence="2" id="KW-0472">Membrane</keyword>
<evidence type="ECO:0000259" key="3">
    <source>
        <dbReference type="Pfam" id="PF11127"/>
    </source>
</evidence>
<feature type="region of interest" description="Disordered" evidence="1">
    <location>
        <begin position="68"/>
        <end position="98"/>
    </location>
</feature>
<sequence>MKIKQNIGILNALIRITIGLTVLSWSTAKLVKMPWRDSYLVMAMLGAMKVAEGIVRYCPVTAMLDRGQDMMNESGSRKDHSEQKHKEPHAGGDKQDLNDQDLAMLEKTLMQNNTLK</sequence>
<protein>
    <submittedName>
        <fullName evidence="4">DUF2892 domain-containing protein</fullName>
    </submittedName>
</protein>
<dbReference type="Pfam" id="PF11127">
    <property type="entry name" value="YgaP-like_TM"/>
    <property type="match status" value="1"/>
</dbReference>
<feature type="transmembrane region" description="Helical" evidence="2">
    <location>
        <begin position="39"/>
        <end position="58"/>
    </location>
</feature>
<dbReference type="AlphaFoldDB" id="A0A5D4R3U2"/>
<keyword evidence="2" id="KW-1133">Transmembrane helix</keyword>
<evidence type="ECO:0000256" key="2">
    <source>
        <dbReference type="SAM" id="Phobius"/>
    </source>
</evidence>
<gene>
    <name evidence="4" type="ORF">FZD51_18410</name>
</gene>
<evidence type="ECO:0000313" key="5">
    <source>
        <dbReference type="Proteomes" id="UP000322139"/>
    </source>
</evidence>
<feature type="domain" description="Inner membrane protein YgaP-like transmembrane" evidence="3">
    <location>
        <begin position="4"/>
        <end position="66"/>
    </location>
</feature>
<accession>A0A5D4R3U2</accession>
<organism evidence="4 5">
    <name type="scientific">Bacillus infantis</name>
    <dbReference type="NCBI Taxonomy" id="324767"/>
    <lineage>
        <taxon>Bacteria</taxon>
        <taxon>Bacillati</taxon>
        <taxon>Bacillota</taxon>
        <taxon>Bacilli</taxon>
        <taxon>Bacillales</taxon>
        <taxon>Bacillaceae</taxon>
        <taxon>Bacillus</taxon>
    </lineage>
</organism>
<keyword evidence="2" id="KW-0812">Transmembrane</keyword>